<keyword evidence="5" id="KW-0812">Transmembrane</keyword>
<proteinExistence type="predicted"/>
<reference evidence="6 7" key="1">
    <citation type="submission" date="2014-02" db="EMBL/GenBank/DDBJ databases">
        <title>The genome sequence of the entomopathogenic fungus Metarhizium robertsii ARSEF 2575.</title>
        <authorList>
            <person name="Giuliano Garisto Donzelli B."/>
            <person name="Roe B.A."/>
            <person name="Macmil S.L."/>
            <person name="Krasnoff S.B."/>
            <person name="Gibson D.M."/>
        </authorList>
    </citation>
    <scope>NUCLEOTIDE SEQUENCE [LARGE SCALE GENOMIC DNA]</scope>
    <source>
        <strain evidence="6 7">ARSEF 2575</strain>
    </source>
</reference>
<feature type="transmembrane region" description="Helical" evidence="5">
    <location>
        <begin position="270"/>
        <end position="288"/>
    </location>
</feature>
<dbReference type="Gene3D" id="3.10.490.10">
    <property type="entry name" value="Gamma-glutamyl cyclotransferase-like"/>
    <property type="match status" value="1"/>
</dbReference>
<dbReference type="PANTHER" id="PTHR12935:SF0">
    <property type="entry name" value="GAMMA-GLUTAMYLCYCLOTRANSFERASE"/>
    <property type="match status" value="1"/>
</dbReference>
<dbReference type="PANTHER" id="PTHR12935">
    <property type="entry name" value="GAMMA-GLUTAMYLCYCLOTRANSFERASE"/>
    <property type="match status" value="1"/>
</dbReference>
<evidence type="ECO:0000313" key="6">
    <source>
        <dbReference type="EMBL" id="EXU96859.1"/>
    </source>
</evidence>
<dbReference type="HOGENOM" id="CLU_030506_1_0_1"/>
<dbReference type="eggNOG" id="ENOG502S70Y">
    <property type="taxonomic scope" value="Eukaryota"/>
</dbReference>
<evidence type="ECO:0000313" key="7">
    <source>
        <dbReference type="Proteomes" id="UP000030151"/>
    </source>
</evidence>
<sequence length="350" mass="38760">MPSPTDVEPAASVASAALDKAGVSARQPSRGSYPSISSILTTSSERLTKAAQDVHPISDSPGAETVLYLAYGSNMSAETFLGVRGIRPLSQVNVAVPSLRLTFDLAGVPYKEPCFANVGFRNVPDKKKSTQAELIHQDMEWDGGLIGVVYEVTQEDYRTILRTEGAGSSYKEIVVPCYPIAPKEIFPKGPTPFLARTLYAAYTSNANDDRSWWQHLLDGRQRPDPDYAQPSLRYLSLLRNGGREHDLPTSYQQYLASLHPYIATTWAQKVGQYLFIALWAPLLIFYLITSRFLADETGKLPPWLAGGVTLIFNMMWMSYDAVFKSIFGDGERTEEEESDESKSLLGNRKA</sequence>
<dbReference type="EMBL" id="JELW01000044">
    <property type="protein sequence ID" value="EXU96859.1"/>
    <property type="molecule type" value="Genomic_DNA"/>
</dbReference>
<keyword evidence="5" id="KW-0472">Membrane</keyword>
<evidence type="ECO:0000256" key="2">
    <source>
        <dbReference type="ARBA" id="ARBA00023239"/>
    </source>
</evidence>
<name>A0A0A1UPD0_9HYPO</name>
<dbReference type="AlphaFoldDB" id="A0A0A1UPD0"/>
<evidence type="ECO:0000256" key="4">
    <source>
        <dbReference type="PIRSR" id="PIRSR617939-2"/>
    </source>
</evidence>
<evidence type="ECO:0000256" key="1">
    <source>
        <dbReference type="ARBA" id="ARBA00012346"/>
    </source>
</evidence>
<protein>
    <recommendedName>
        <fullName evidence="1">gamma-glutamylcyclotransferase</fullName>
        <ecNumber evidence="1">4.3.2.9</ecNumber>
    </recommendedName>
</protein>
<organism evidence="6 7">
    <name type="scientific">Metarhizium robertsii</name>
    <dbReference type="NCBI Taxonomy" id="568076"/>
    <lineage>
        <taxon>Eukaryota</taxon>
        <taxon>Fungi</taxon>
        <taxon>Dikarya</taxon>
        <taxon>Ascomycota</taxon>
        <taxon>Pezizomycotina</taxon>
        <taxon>Sordariomycetes</taxon>
        <taxon>Hypocreomycetidae</taxon>
        <taxon>Hypocreales</taxon>
        <taxon>Clavicipitaceae</taxon>
        <taxon>Metarhizium</taxon>
    </lineage>
</organism>
<dbReference type="Proteomes" id="UP000030151">
    <property type="component" value="Unassembled WGS sequence"/>
</dbReference>
<feature type="transmembrane region" description="Helical" evidence="5">
    <location>
        <begin position="300"/>
        <end position="319"/>
    </location>
</feature>
<dbReference type="OrthoDB" id="2017317at2759"/>
<dbReference type="InterPro" id="IPR017939">
    <property type="entry name" value="G-Glutamylcylcotransferase"/>
</dbReference>
<keyword evidence="2" id="KW-0456">Lyase</keyword>
<accession>A0A0A1UPD0</accession>
<dbReference type="GO" id="GO:0003839">
    <property type="term" value="F:gamma-glutamylcyclotransferase activity"/>
    <property type="evidence" value="ECO:0007669"/>
    <property type="project" value="UniProtKB-EC"/>
</dbReference>
<keyword evidence="5" id="KW-1133">Transmembrane helix</keyword>
<comment type="caution">
    <text evidence="6">The sequence shown here is derived from an EMBL/GenBank/DDBJ whole genome shotgun (WGS) entry which is preliminary data.</text>
</comment>
<evidence type="ECO:0000256" key="5">
    <source>
        <dbReference type="SAM" id="Phobius"/>
    </source>
</evidence>
<gene>
    <name evidence="6" type="ORF">X797_010103</name>
</gene>
<feature type="active site" description="Proton acceptor" evidence="3">
    <location>
        <position position="164"/>
    </location>
</feature>
<feature type="binding site" evidence="4">
    <location>
        <position position="234"/>
    </location>
    <ligand>
        <name>substrate</name>
    </ligand>
</feature>
<dbReference type="EC" id="4.3.2.9" evidence="1"/>
<feature type="binding site" evidence="4">
    <location>
        <begin position="68"/>
        <end position="73"/>
    </location>
    <ligand>
        <name>substrate</name>
    </ligand>
</feature>
<evidence type="ECO:0000256" key="3">
    <source>
        <dbReference type="PIRSR" id="PIRSR617939-1"/>
    </source>
</evidence>